<keyword evidence="1" id="KW-0175">Coiled coil</keyword>
<accession>A0ABD1TBK1</accession>
<evidence type="ECO:0000313" key="4">
    <source>
        <dbReference type="Proteomes" id="UP001604277"/>
    </source>
</evidence>
<reference evidence="4" key="1">
    <citation type="submission" date="2024-07" db="EMBL/GenBank/DDBJ databases">
        <title>Two chromosome-level genome assemblies of Korean endemic species Abeliophyllum distichum and Forsythia ovata (Oleaceae).</title>
        <authorList>
            <person name="Jang H."/>
        </authorList>
    </citation>
    <scope>NUCLEOTIDE SEQUENCE [LARGE SCALE GENOMIC DNA]</scope>
</reference>
<organism evidence="3 4">
    <name type="scientific">Forsythia ovata</name>
    <dbReference type="NCBI Taxonomy" id="205694"/>
    <lineage>
        <taxon>Eukaryota</taxon>
        <taxon>Viridiplantae</taxon>
        <taxon>Streptophyta</taxon>
        <taxon>Embryophyta</taxon>
        <taxon>Tracheophyta</taxon>
        <taxon>Spermatophyta</taxon>
        <taxon>Magnoliopsida</taxon>
        <taxon>eudicotyledons</taxon>
        <taxon>Gunneridae</taxon>
        <taxon>Pentapetalae</taxon>
        <taxon>asterids</taxon>
        <taxon>lamiids</taxon>
        <taxon>Lamiales</taxon>
        <taxon>Oleaceae</taxon>
        <taxon>Forsythieae</taxon>
        <taxon>Forsythia</taxon>
    </lineage>
</organism>
<dbReference type="Proteomes" id="UP001604277">
    <property type="component" value="Unassembled WGS sequence"/>
</dbReference>
<protein>
    <submittedName>
        <fullName evidence="3">Uncharacterized protein</fullName>
    </submittedName>
</protein>
<evidence type="ECO:0000313" key="3">
    <source>
        <dbReference type="EMBL" id="KAL2510056.1"/>
    </source>
</evidence>
<feature type="compositionally biased region" description="Basic residues" evidence="2">
    <location>
        <begin position="165"/>
        <end position="175"/>
    </location>
</feature>
<feature type="compositionally biased region" description="Basic and acidic residues" evidence="2">
    <location>
        <begin position="238"/>
        <end position="250"/>
    </location>
</feature>
<sequence>MHTGGSKSFMKHAVEDQMKELADMVTDEGSSMCSTGHDDIFTQVMGPDSRGRKRCFGRATFPGELSNTTSNRDNAEIRSLKGKVVDIEEELKSTKEELKNTQQQCYDLQSTTNALQDSLKATMDEIAMMRRYFRLFLPDGISNKIAMQTEEFGYDPKDNDLQNVTHRKRGRQRQRRTIEQDILDLKLDNARMKAALELLENQSFQHEPKRSRTQRSPSRSGSIKSRRTQDDSPILNEKNSRIQERPRASRVENSVASFSVFLRLGARSSVARPQSLSSWRSEPSDDHREKKMDSRAADVRLND</sequence>
<gene>
    <name evidence="3" type="ORF">Fot_33703</name>
</gene>
<proteinExistence type="predicted"/>
<comment type="caution">
    <text evidence="3">The sequence shown here is derived from an EMBL/GenBank/DDBJ whole genome shotgun (WGS) entry which is preliminary data.</text>
</comment>
<feature type="region of interest" description="Disordered" evidence="2">
    <location>
        <begin position="269"/>
        <end position="303"/>
    </location>
</feature>
<keyword evidence="4" id="KW-1185">Reference proteome</keyword>
<name>A0ABD1TBK1_9LAMI</name>
<feature type="coiled-coil region" evidence="1">
    <location>
        <begin position="77"/>
        <end position="111"/>
    </location>
</feature>
<evidence type="ECO:0000256" key="2">
    <source>
        <dbReference type="SAM" id="MobiDB-lite"/>
    </source>
</evidence>
<evidence type="ECO:0000256" key="1">
    <source>
        <dbReference type="SAM" id="Coils"/>
    </source>
</evidence>
<feature type="compositionally biased region" description="Basic and acidic residues" evidence="2">
    <location>
        <begin position="282"/>
        <end position="303"/>
    </location>
</feature>
<feature type="compositionally biased region" description="Polar residues" evidence="2">
    <location>
        <begin position="214"/>
        <end position="223"/>
    </location>
</feature>
<dbReference type="EMBL" id="JBFOLJ010000009">
    <property type="protein sequence ID" value="KAL2510056.1"/>
    <property type="molecule type" value="Genomic_DNA"/>
</dbReference>
<feature type="region of interest" description="Disordered" evidence="2">
    <location>
        <begin position="199"/>
        <end position="252"/>
    </location>
</feature>
<feature type="region of interest" description="Disordered" evidence="2">
    <location>
        <begin position="153"/>
        <end position="176"/>
    </location>
</feature>
<dbReference type="AlphaFoldDB" id="A0ABD1TBK1"/>
<feature type="compositionally biased region" description="Polar residues" evidence="2">
    <location>
        <begin position="271"/>
        <end position="281"/>
    </location>
</feature>